<evidence type="ECO:0000313" key="8">
    <source>
        <dbReference type="Proteomes" id="UP000648908"/>
    </source>
</evidence>
<feature type="coiled-coil region" evidence="2">
    <location>
        <begin position="104"/>
        <end position="160"/>
    </location>
</feature>
<sequence>MIKRLVIAVVLLALIGGGLIGFNLFRDRMIEQIFSNLPVQPLPVETVEAQPDEWQPALNAIGTVNANQGVELTVEAPGILREVLFEPNTEVAAGDILIRLDNVVQNADLEAARTQLELERTNLERQQQLQRRGVATDATLDATRAAFRAAEAQVARAEAVVEQREVAAPFGGTIGLSRVDLGQYVQPGTTIATLQDLSVMRVDFSLSEQSLPDLFIGQTLHLRSDDNRQSFDGKISGIDPRVDPSSRLVAVRGTVDMTEGSLTPGQFVRLRLDLPREEGIISLPQNAVISSLYGDFVYVVRQGEEDPETLVVRQVFVEKGRRSEGQIEIREGVIAGDRVVISGQNRLSNGSPVTLSDAPAETAQAETAQTDAPAETAQTEEGATE</sequence>
<dbReference type="RefSeq" id="WP_202687543.1">
    <property type="nucleotide sequence ID" value="NZ_JAESVN010000002.1"/>
</dbReference>
<keyword evidence="8" id="KW-1185">Reference proteome</keyword>
<feature type="domain" description="CusB-like beta-barrel" evidence="5">
    <location>
        <begin position="204"/>
        <end position="273"/>
    </location>
</feature>
<dbReference type="NCBIfam" id="TIGR01730">
    <property type="entry name" value="RND_mfp"/>
    <property type="match status" value="1"/>
</dbReference>
<dbReference type="PANTHER" id="PTHR30469:SF11">
    <property type="entry name" value="BLL4320 PROTEIN"/>
    <property type="match status" value="1"/>
</dbReference>
<feature type="compositionally biased region" description="Low complexity" evidence="3">
    <location>
        <begin position="357"/>
        <end position="385"/>
    </location>
</feature>
<proteinExistence type="inferred from homology"/>
<dbReference type="GO" id="GO:0015562">
    <property type="term" value="F:efflux transmembrane transporter activity"/>
    <property type="evidence" value="ECO:0007669"/>
    <property type="project" value="TreeGrafter"/>
</dbReference>
<evidence type="ECO:0000259" key="5">
    <source>
        <dbReference type="Pfam" id="PF25954"/>
    </source>
</evidence>
<dbReference type="InterPro" id="IPR058625">
    <property type="entry name" value="MdtA-like_BSH"/>
</dbReference>
<dbReference type="InterPro" id="IPR006143">
    <property type="entry name" value="RND_pump_MFP"/>
</dbReference>
<evidence type="ECO:0000256" key="2">
    <source>
        <dbReference type="SAM" id="Coils"/>
    </source>
</evidence>
<dbReference type="InterPro" id="IPR058637">
    <property type="entry name" value="YknX-like_C"/>
</dbReference>
<dbReference type="Pfam" id="PF25989">
    <property type="entry name" value="YknX_C"/>
    <property type="match status" value="1"/>
</dbReference>
<evidence type="ECO:0000313" key="7">
    <source>
        <dbReference type="EMBL" id="MBL4916727.1"/>
    </source>
</evidence>
<dbReference type="AlphaFoldDB" id="A0A8K0Y0D9"/>
<accession>A0A8K0Y0D9</accession>
<dbReference type="Gene3D" id="1.10.287.470">
    <property type="entry name" value="Helix hairpin bin"/>
    <property type="match status" value="1"/>
</dbReference>
<dbReference type="Gene3D" id="2.40.420.20">
    <property type="match status" value="1"/>
</dbReference>
<reference evidence="7" key="1">
    <citation type="submission" date="2021-01" db="EMBL/GenBank/DDBJ databases">
        <title>Tabrizicola alba sp. nov. a motile alkaliphilic bacterium isolated from a soda lake.</title>
        <authorList>
            <person name="Szuroczki S."/>
            <person name="Abbaszade G."/>
            <person name="Schumann P."/>
            <person name="Toth E."/>
        </authorList>
    </citation>
    <scope>NUCLEOTIDE SEQUENCE</scope>
    <source>
        <strain evidence="7">DMG-N-6</strain>
    </source>
</reference>
<feature type="compositionally biased region" description="Polar residues" evidence="3">
    <location>
        <begin position="345"/>
        <end position="354"/>
    </location>
</feature>
<dbReference type="Proteomes" id="UP000648908">
    <property type="component" value="Unassembled WGS sequence"/>
</dbReference>
<keyword evidence="2" id="KW-0175">Coiled coil</keyword>
<feature type="region of interest" description="Disordered" evidence="3">
    <location>
        <begin position="345"/>
        <end position="385"/>
    </location>
</feature>
<protein>
    <submittedName>
        <fullName evidence="7">Efflux RND transporter periplasmic adaptor subunit</fullName>
    </submittedName>
</protein>
<evidence type="ECO:0000256" key="3">
    <source>
        <dbReference type="SAM" id="MobiDB-lite"/>
    </source>
</evidence>
<dbReference type="PANTHER" id="PTHR30469">
    <property type="entry name" value="MULTIDRUG RESISTANCE PROTEIN MDTA"/>
    <property type="match status" value="1"/>
</dbReference>
<dbReference type="EMBL" id="JAESVN010000002">
    <property type="protein sequence ID" value="MBL4916727.1"/>
    <property type="molecule type" value="Genomic_DNA"/>
</dbReference>
<evidence type="ECO:0000259" key="4">
    <source>
        <dbReference type="Pfam" id="PF25917"/>
    </source>
</evidence>
<evidence type="ECO:0000259" key="6">
    <source>
        <dbReference type="Pfam" id="PF25989"/>
    </source>
</evidence>
<name>A0A8K0Y0D9_9RHOB</name>
<feature type="domain" description="Multidrug resistance protein MdtA-like barrel-sandwich hybrid" evidence="4">
    <location>
        <begin position="70"/>
        <end position="192"/>
    </location>
</feature>
<dbReference type="SUPFAM" id="SSF111369">
    <property type="entry name" value="HlyD-like secretion proteins"/>
    <property type="match status" value="1"/>
</dbReference>
<dbReference type="Gene3D" id="2.40.50.100">
    <property type="match status" value="1"/>
</dbReference>
<organism evidence="7 8">
    <name type="scientific">Szabonella alba</name>
    <dbReference type="NCBI Taxonomy" id="2804194"/>
    <lineage>
        <taxon>Bacteria</taxon>
        <taxon>Pseudomonadati</taxon>
        <taxon>Pseudomonadota</taxon>
        <taxon>Alphaproteobacteria</taxon>
        <taxon>Rhodobacterales</taxon>
        <taxon>Paracoccaceae</taxon>
        <taxon>Szabonella</taxon>
    </lineage>
</organism>
<dbReference type="GO" id="GO:1990281">
    <property type="term" value="C:efflux pump complex"/>
    <property type="evidence" value="ECO:0007669"/>
    <property type="project" value="TreeGrafter"/>
</dbReference>
<dbReference type="Pfam" id="PF25917">
    <property type="entry name" value="BSH_RND"/>
    <property type="match status" value="1"/>
</dbReference>
<dbReference type="InterPro" id="IPR058792">
    <property type="entry name" value="Beta-barrel_RND_2"/>
</dbReference>
<comment type="caution">
    <text evidence="7">The sequence shown here is derived from an EMBL/GenBank/DDBJ whole genome shotgun (WGS) entry which is preliminary data.</text>
</comment>
<feature type="domain" description="YknX-like C-terminal permuted SH3-like" evidence="6">
    <location>
        <begin position="281"/>
        <end position="354"/>
    </location>
</feature>
<comment type="similarity">
    <text evidence="1">Belongs to the membrane fusion protein (MFP) (TC 8.A.1) family.</text>
</comment>
<dbReference type="FunFam" id="2.40.30.170:FF:000010">
    <property type="entry name" value="Efflux RND transporter periplasmic adaptor subunit"/>
    <property type="match status" value="1"/>
</dbReference>
<dbReference type="Gene3D" id="2.40.30.170">
    <property type="match status" value="1"/>
</dbReference>
<evidence type="ECO:0000256" key="1">
    <source>
        <dbReference type="ARBA" id="ARBA00009477"/>
    </source>
</evidence>
<dbReference type="Pfam" id="PF25954">
    <property type="entry name" value="Beta-barrel_RND_2"/>
    <property type="match status" value="1"/>
</dbReference>
<gene>
    <name evidence="7" type="ORF">JL811_05780</name>
</gene>